<dbReference type="AlphaFoldDB" id="A0A5S6R3X8"/>
<evidence type="ECO:0000313" key="2">
    <source>
        <dbReference type="WBParaSite" id="TMUE_3000014296.1"/>
    </source>
</evidence>
<reference evidence="2" key="1">
    <citation type="submission" date="2019-12" db="UniProtKB">
        <authorList>
            <consortium name="WormBaseParasite"/>
        </authorList>
    </citation>
    <scope>IDENTIFICATION</scope>
</reference>
<dbReference type="Proteomes" id="UP000046395">
    <property type="component" value="Unassembled WGS sequence"/>
</dbReference>
<accession>A0A5S6R3X8</accession>
<organism evidence="1 2">
    <name type="scientific">Trichuris muris</name>
    <name type="common">Mouse whipworm</name>
    <dbReference type="NCBI Taxonomy" id="70415"/>
    <lineage>
        <taxon>Eukaryota</taxon>
        <taxon>Metazoa</taxon>
        <taxon>Ecdysozoa</taxon>
        <taxon>Nematoda</taxon>
        <taxon>Enoplea</taxon>
        <taxon>Dorylaimia</taxon>
        <taxon>Trichinellida</taxon>
        <taxon>Trichuridae</taxon>
        <taxon>Trichuris</taxon>
    </lineage>
</organism>
<protein>
    <submittedName>
        <fullName evidence="2">PiggyBac transposable element-derived protein domain-containing protein</fullName>
    </submittedName>
</protein>
<keyword evidence="1" id="KW-1185">Reference proteome</keyword>
<evidence type="ECO:0000313" key="1">
    <source>
        <dbReference type="Proteomes" id="UP000046395"/>
    </source>
</evidence>
<sequence length="189" mass="22027">MTCGYRTKQEAAVAVHSQRQSVSQSQEPSLVDATFKEWRIVLRNNLFHWYMDAFAVGHQYWLKKEGKKMINPENKNQERIVFRNNWTHCYTDAFAVGHQCSVVTLISIVLWTYTNKQMCRMLLRVHAVRRAMTKCPNAGKNNTAMMNNEGVKIWRRQTYSMSSRLDCIACMQPKFASRLCTEAQCGEVY</sequence>
<dbReference type="WBParaSite" id="TMUE_3000014296.1">
    <property type="protein sequence ID" value="TMUE_3000014296.1"/>
    <property type="gene ID" value="WBGene00302171"/>
</dbReference>
<proteinExistence type="predicted"/>
<name>A0A5S6R3X8_TRIMR</name>